<proteinExistence type="predicted"/>
<protein>
    <recommendedName>
        <fullName evidence="4">Lipoprotein</fullName>
    </recommendedName>
</protein>
<evidence type="ECO:0000313" key="3">
    <source>
        <dbReference type="Proteomes" id="UP000183760"/>
    </source>
</evidence>
<keyword evidence="1" id="KW-0732">Signal</keyword>
<gene>
    <name evidence="2" type="ORF">SAMN05443572_105325</name>
</gene>
<feature type="chain" id="PRO_5046367096" description="Lipoprotein" evidence="1">
    <location>
        <begin position="21"/>
        <end position="281"/>
    </location>
</feature>
<sequence>MNQMTVMKRWCLAMPLAAFAVGCGVEQEDLGSEGAAAPVAEVPAEQTGEATQAVGVENAYWWGTSANGYTSTNIGSMTNRTCFLSGLQGNLKPAVAGRWATGGVLQSAGDYILFVSHNNSKALGVGVQCIYTSAGRTTEMSWAQGQAARLLGAVTASRRCFLTQVTASGGFTSNSDYVRVWNDGINWYLGGNLSGAGGGRAVCVNVPEDHGGWLWIAGDPGGFTQNLAYNPGGVACALSGVGGKFDDNSFTDGVSVDYNSGTRYWEMSVMNGKRGWGNCVK</sequence>
<evidence type="ECO:0000313" key="2">
    <source>
        <dbReference type="EMBL" id="SEU15023.1"/>
    </source>
</evidence>
<organism evidence="2 3">
    <name type="scientific">Myxococcus fulvus</name>
    <dbReference type="NCBI Taxonomy" id="33"/>
    <lineage>
        <taxon>Bacteria</taxon>
        <taxon>Pseudomonadati</taxon>
        <taxon>Myxococcota</taxon>
        <taxon>Myxococcia</taxon>
        <taxon>Myxococcales</taxon>
        <taxon>Cystobacterineae</taxon>
        <taxon>Myxococcaceae</taxon>
        <taxon>Myxococcus</taxon>
    </lineage>
</organism>
<comment type="caution">
    <text evidence="2">The sequence shown here is derived from an EMBL/GenBank/DDBJ whole genome shotgun (WGS) entry which is preliminary data.</text>
</comment>
<reference evidence="2 3" key="1">
    <citation type="submission" date="2016-10" db="EMBL/GenBank/DDBJ databases">
        <authorList>
            <person name="Varghese N."/>
            <person name="Submissions S."/>
        </authorList>
    </citation>
    <scope>NUCLEOTIDE SEQUENCE [LARGE SCALE GENOMIC DNA]</scope>
    <source>
        <strain evidence="2 3">DSM 16525</strain>
    </source>
</reference>
<dbReference type="EMBL" id="FOIB01000005">
    <property type="protein sequence ID" value="SEU15023.1"/>
    <property type="molecule type" value="Genomic_DNA"/>
</dbReference>
<dbReference type="Proteomes" id="UP000183760">
    <property type="component" value="Unassembled WGS sequence"/>
</dbReference>
<name>A0ABY1CK87_MYXFU</name>
<feature type="signal peptide" evidence="1">
    <location>
        <begin position="1"/>
        <end position="20"/>
    </location>
</feature>
<evidence type="ECO:0008006" key="4">
    <source>
        <dbReference type="Google" id="ProtNLM"/>
    </source>
</evidence>
<dbReference type="RefSeq" id="WP_245772366.1">
    <property type="nucleotide sequence ID" value="NZ_BJXR01000031.1"/>
</dbReference>
<keyword evidence="3" id="KW-1185">Reference proteome</keyword>
<accession>A0ABY1CK87</accession>
<evidence type="ECO:0000256" key="1">
    <source>
        <dbReference type="SAM" id="SignalP"/>
    </source>
</evidence>